<feature type="domain" description="Nucleotide modification associated" evidence="1">
    <location>
        <begin position="5"/>
        <end position="79"/>
    </location>
</feature>
<name>A0A0E4CST6_9STRE</name>
<protein>
    <recommendedName>
        <fullName evidence="1">Nucleotide modification associated domain-containing protein</fullName>
    </recommendedName>
</protein>
<dbReference type="Proteomes" id="UP000198604">
    <property type="component" value="Unassembled WGS sequence"/>
</dbReference>
<gene>
    <name evidence="2" type="ORF">BN1356_01349</name>
</gene>
<dbReference type="AlphaFoldDB" id="A0A0E4CST6"/>
<dbReference type="STRING" id="1608583.BN1356_01349"/>
<dbReference type="EMBL" id="CTEN01000003">
    <property type="protein sequence ID" value="CQR25006.1"/>
    <property type="molecule type" value="Genomic_DNA"/>
</dbReference>
<dbReference type="Pfam" id="PF18756">
    <property type="entry name" value="Nmad4"/>
    <property type="match status" value="1"/>
</dbReference>
<keyword evidence="3" id="KW-1185">Reference proteome</keyword>
<reference evidence="3" key="1">
    <citation type="submission" date="2015-03" db="EMBL/GenBank/DDBJ databases">
        <authorList>
            <person name="Urmite Genomes"/>
        </authorList>
    </citation>
    <scope>NUCLEOTIDE SEQUENCE [LARGE SCALE GENOMIC DNA]</scope>
    <source>
        <strain evidence="3">FF10</strain>
    </source>
</reference>
<organism evidence="2 3">
    <name type="scientific">Streptococcus varani</name>
    <dbReference type="NCBI Taxonomy" id="1608583"/>
    <lineage>
        <taxon>Bacteria</taxon>
        <taxon>Bacillati</taxon>
        <taxon>Bacillota</taxon>
        <taxon>Bacilli</taxon>
        <taxon>Lactobacillales</taxon>
        <taxon>Streptococcaceae</taxon>
        <taxon>Streptococcus</taxon>
    </lineage>
</organism>
<accession>A0A0E4CST6</accession>
<evidence type="ECO:0000313" key="3">
    <source>
        <dbReference type="Proteomes" id="UP000198604"/>
    </source>
</evidence>
<dbReference type="RefSeq" id="WP_093650601.1">
    <property type="nucleotide sequence ID" value="NZ_CTEN01000003.1"/>
</dbReference>
<proteinExistence type="predicted"/>
<dbReference type="InterPro" id="IPR040613">
    <property type="entry name" value="Nmad4"/>
</dbReference>
<evidence type="ECO:0000313" key="2">
    <source>
        <dbReference type="EMBL" id="CQR25006.1"/>
    </source>
</evidence>
<dbReference type="OrthoDB" id="2225173at2"/>
<evidence type="ECO:0000259" key="1">
    <source>
        <dbReference type="Pfam" id="PF18756"/>
    </source>
</evidence>
<sequence length="86" mass="9969">MYLTTLKSLENDQSMQVIHFNDWVIVLEDVLVGDVSVDIFKLYPTSNWCEESDTAVKLIHTSEDRFEDSGHAIKWAFEMIGERDES</sequence>